<dbReference type="EnsemblMetazoa" id="GAUT046052-RA">
    <property type="protein sequence ID" value="GAUT046052-PA"/>
    <property type="gene ID" value="GAUT046052"/>
</dbReference>
<sequence length="114" mass="12980">MNVWDKLLNVDNYNTTTVELTLVNHILADVMLRVPSVDSNLPTNLMSLYIENELIKAHANFNHKRERTQKRTQRKASLQAPEEFVCLLCLFPQAYDSGLRICIASYVGVKTAEA</sequence>
<evidence type="ECO:0000313" key="2">
    <source>
        <dbReference type="Proteomes" id="UP000078200"/>
    </source>
</evidence>
<name>A0A1A9VSJ0_GLOAU</name>
<dbReference type="EnsemblMetazoa" id="GAUT027248-RA">
    <property type="protein sequence ID" value="GAUT027248-PA"/>
    <property type="gene ID" value="GAUT027248"/>
</dbReference>
<evidence type="ECO:0000313" key="1">
    <source>
        <dbReference type="EnsemblMetazoa" id="GAUT027248-PA"/>
    </source>
</evidence>
<reference evidence="1" key="2">
    <citation type="submission" date="2020-05" db="UniProtKB">
        <authorList>
            <consortium name="EnsemblMetazoa"/>
        </authorList>
    </citation>
    <scope>IDENTIFICATION</scope>
    <source>
        <strain evidence="1">TTRI</strain>
    </source>
</reference>
<protein>
    <submittedName>
        <fullName evidence="1">Uncharacterized protein</fullName>
    </submittedName>
</protein>
<dbReference type="VEuPathDB" id="VectorBase:GAUT027248"/>
<keyword evidence="2" id="KW-1185">Reference proteome</keyword>
<dbReference type="VEuPathDB" id="VectorBase:GAUT046052"/>
<dbReference type="AlphaFoldDB" id="A0A1A9VSJ0"/>
<organism evidence="1 2">
    <name type="scientific">Glossina austeni</name>
    <name type="common">Savannah tsetse fly</name>
    <dbReference type="NCBI Taxonomy" id="7395"/>
    <lineage>
        <taxon>Eukaryota</taxon>
        <taxon>Metazoa</taxon>
        <taxon>Ecdysozoa</taxon>
        <taxon>Arthropoda</taxon>
        <taxon>Hexapoda</taxon>
        <taxon>Insecta</taxon>
        <taxon>Pterygota</taxon>
        <taxon>Neoptera</taxon>
        <taxon>Endopterygota</taxon>
        <taxon>Diptera</taxon>
        <taxon>Brachycera</taxon>
        <taxon>Muscomorpha</taxon>
        <taxon>Hippoboscoidea</taxon>
        <taxon>Glossinidae</taxon>
        <taxon>Glossina</taxon>
    </lineage>
</organism>
<proteinExistence type="predicted"/>
<accession>A0A1A9VSJ0</accession>
<reference evidence="2" key="1">
    <citation type="submission" date="2014-05" db="EMBL/GenBank/DDBJ databases">
        <authorList>
            <person name="Aksoy S."/>
            <person name="Warren W."/>
            <person name="Wilson R.K."/>
        </authorList>
    </citation>
    <scope>NUCLEOTIDE SEQUENCE [LARGE SCALE GENOMIC DNA]</scope>
    <source>
        <strain evidence="2">TTRI</strain>
    </source>
</reference>
<dbReference type="Proteomes" id="UP000078200">
    <property type="component" value="Unassembled WGS sequence"/>
</dbReference>